<gene>
    <name evidence="1" type="ORF">MANES_S053000</name>
</gene>
<dbReference type="EMBL" id="KV450633">
    <property type="protein sequence ID" value="OAY21832.1"/>
    <property type="molecule type" value="Genomic_DNA"/>
</dbReference>
<protein>
    <submittedName>
        <fullName evidence="1">Uncharacterized protein</fullName>
    </submittedName>
</protein>
<organism evidence="1">
    <name type="scientific">Manihot esculenta</name>
    <name type="common">Cassava</name>
    <name type="synonym">Jatropha manihot</name>
    <dbReference type="NCBI Taxonomy" id="3983"/>
    <lineage>
        <taxon>Eukaryota</taxon>
        <taxon>Viridiplantae</taxon>
        <taxon>Streptophyta</taxon>
        <taxon>Embryophyta</taxon>
        <taxon>Tracheophyta</taxon>
        <taxon>Spermatophyta</taxon>
        <taxon>Magnoliopsida</taxon>
        <taxon>eudicotyledons</taxon>
        <taxon>Gunneridae</taxon>
        <taxon>Pentapetalae</taxon>
        <taxon>rosids</taxon>
        <taxon>fabids</taxon>
        <taxon>Malpighiales</taxon>
        <taxon>Euphorbiaceae</taxon>
        <taxon>Crotonoideae</taxon>
        <taxon>Manihoteae</taxon>
        <taxon>Manihot</taxon>
    </lineage>
</organism>
<reference evidence="1" key="1">
    <citation type="submission" date="2016-02" db="EMBL/GenBank/DDBJ databases">
        <title>WGS assembly of Manihot esculenta.</title>
        <authorList>
            <person name="Bredeson J.V."/>
            <person name="Prochnik S.E."/>
            <person name="Lyons J.B."/>
            <person name="Schmutz J."/>
            <person name="Grimwood J."/>
            <person name="Vrebalov J."/>
            <person name="Bart R.S."/>
            <person name="Amuge T."/>
            <person name="Ferguson M.E."/>
            <person name="Green R."/>
            <person name="Putnam N."/>
            <person name="Stites J."/>
            <person name="Rounsley S."/>
            <person name="Rokhsar D.S."/>
        </authorList>
    </citation>
    <scope>NUCLEOTIDE SEQUENCE [LARGE SCALE GENOMIC DNA]</scope>
    <source>
        <tissue evidence="1">Leaf</tissue>
    </source>
</reference>
<proteinExistence type="predicted"/>
<sequence length="38" mass="4489">MVVVPLIAVLGLNERESNTDKRRLWKIKRGKKSRRGRK</sequence>
<accession>A0A199UB11</accession>
<name>A0A199UB11_MANES</name>
<dbReference type="AlphaFoldDB" id="A0A199UB11"/>
<evidence type="ECO:0000313" key="1">
    <source>
        <dbReference type="EMBL" id="OAY21832.1"/>
    </source>
</evidence>